<evidence type="ECO:0000313" key="4">
    <source>
        <dbReference type="EMBL" id="EGD72050.1"/>
    </source>
</evidence>
<accession>F2TVF4</accession>
<dbReference type="GeneID" id="16067808"/>
<sequence>MGAGDDIKAFFVDNIWATILIAVGVVLIIVVLVWYCIRRRRRRGYVSLESSGSTSVQTFLMTETMRKTRDETQAELLNCQYYLRSHPEFELETPLGPIGSRVNKGWFAVTHHGQRKLLYTLPRSTRCCFPFDAPTERTLREMFHILHHPYVLPIHHVGFISGQDMAVVVLPFAMKGSLKDVIHHSNPLQVWDRKYTRLRPPLPLKQIALIGRQVLEVKHTWTPRPRKRRVSRETSFSTSSVTATPRKAAPAASTASTQQATPSRPPQQQQPQQQQAQQPQPQQRPQQQQVQKQQRPASSEGRGALLSSIRQGKSLRKAKTNDRSAPRV</sequence>
<feature type="compositionally biased region" description="Basic and acidic residues" evidence="1">
    <location>
        <begin position="319"/>
        <end position="328"/>
    </location>
</feature>
<keyword evidence="5" id="KW-1185">Reference proteome</keyword>
<dbReference type="GO" id="GO:0003779">
    <property type="term" value="F:actin binding"/>
    <property type="evidence" value="ECO:0007669"/>
    <property type="project" value="InterPro"/>
</dbReference>
<feature type="transmembrane region" description="Helical" evidence="2">
    <location>
        <begin position="15"/>
        <end position="37"/>
    </location>
</feature>
<protein>
    <recommendedName>
        <fullName evidence="3">WH2 domain-containing protein</fullName>
    </recommendedName>
</protein>
<feature type="region of interest" description="Disordered" evidence="1">
    <location>
        <begin position="223"/>
        <end position="328"/>
    </location>
</feature>
<dbReference type="SUPFAM" id="SSF56112">
    <property type="entry name" value="Protein kinase-like (PK-like)"/>
    <property type="match status" value="1"/>
</dbReference>
<dbReference type="KEGG" id="sre:PTSG_00066"/>
<evidence type="ECO:0000256" key="2">
    <source>
        <dbReference type="SAM" id="Phobius"/>
    </source>
</evidence>
<evidence type="ECO:0000256" key="1">
    <source>
        <dbReference type="SAM" id="MobiDB-lite"/>
    </source>
</evidence>
<keyword evidence="2" id="KW-0812">Transmembrane</keyword>
<feature type="compositionally biased region" description="Low complexity" evidence="1">
    <location>
        <begin position="242"/>
        <end position="299"/>
    </location>
</feature>
<dbReference type="SMART" id="SM00246">
    <property type="entry name" value="WH2"/>
    <property type="match status" value="1"/>
</dbReference>
<dbReference type="Proteomes" id="UP000007799">
    <property type="component" value="Unassembled WGS sequence"/>
</dbReference>
<dbReference type="PROSITE" id="PS51082">
    <property type="entry name" value="WH2"/>
    <property type="match status" value="1"/>
</dbReference>
<evidence type="ECO:0000259" key="3">
    <source>
        <dbReference type="PROSITE" id="PS51082"/>
    </source>
</evidence>
<feature type="domain" description="WH2" evidence="3">
    <location>
        <begin position="301"/>
        <end position="318"/>
    </location>
</feature>
<keyword evidence="2" id="KW-0472">Membrane</keyword>
<dbReference type="OrthoDB" id="10045021at2759"/>
<dbReference type="InterPro" id="IPR011009">
    <property type="entry name" value="Kinase-like_dom_sf"/>
</dbReference>
<dbReference type="InParanoid" id="F2TVF4"/>
<dbReference type="RefSeq" id="XP_004998622.1">
    <property type="nucleotide sequence ID" value="XM_004998565.1"/>
</dbReference>
<gene>
    <name evidence="4" type="ORF">PTSG_00066</name>
</gene>
<organism evidence="5">
    <name type="scientific">Salpingoeca rosetta (strain ATCC 50818 / BSB-021)</name>
    <dbReference type="NCBI Taxonomy" id="946362"/>
    <lineage>
        <taxon>Eukaryota</taxon>
        <taxon>Choanoflagellata</taxon>
        <taxon>Craspedida</taxon>
        <taxon>Salpingoecidae</taxon>
        <taxon>Salpingoeca</taxon>
    </lineage>
</organism>
<dbReference type="CDD" id="cd22064">
    <property type="entry name" value="WH2_WAS_WASL"/>
    <property type="match status" value="1"/>
</dbReference>
<dbReference type="AlphaFoldDB" id="F2TVF4"/>
<proteinExistence type="predicted"/>
<dbReference type="InterPro" id="IPR003124">
    <property type="entry name" value="WH2_dom"/>
</dbReference>
<name>F2TVF4_SALR5</name>
<dbReference type="EMBL" id="GL832955">
    <property type="protein sequence ID" value="EGD72050.1"/>
    <property type="molecule type" value="Genomic_DNA"/>
</dbReference>
<evidence type="ECO:0000313" key="5">
    <source>
        <dbReference type="Proteomes" id="UP000007799"/>
    </source>
</evidence>
<dbReference type="eggNOG" id="ENOG502QWJ5">
    <property type="taxonomic scope" value="Eukaryota"/>
</dbReference>
<reference evidence="4" key="1">
    <citation type="submission" date="2009-08" db="EMBL/GenBank/DDBJ databases">
        <title>Annotation of Salpingoeca rosetta.</title>
        <authorList>
            <consortium name="The Broad Institute Genome Sequencing Platform"/>
            <person name="Russ C."/>
            <person name="Cuomo C."/>
            <person name="Burger G."/>
            <person name="Gray M.W."/>
            <person name="Holland P.W.H."/>
            <person name="King N."/>
            <person name="Lang F.B.F."/>
            <person name="Roger A.J."/>
            <person name="Ruiz-Trillo I."/>
            <person name="Young S.K."/>
            <person name="Zeng Q."/>
            <person name="Gargeya S."/>
            <person name="Alvarado L."/>
            <person name="Berlin A."/>
            <person name="Chapman S.B."/>
            <person name="Chen Z."/>
            <person name="Freedman E."/>
            <person name="Gellesch M."/>
            <person name="Goldberg J."/>
            <person name="Griggs A."/>
            <person name="Gujja S."/>
            <person name="Heilman E."/>
            <person name="Heiman D."/>
            <person name="Howarth C."/>
            <person name="Mehta T."/>
            <person name="Neiman D."/>
            <person name="Pearson M."/>
            <person name="Roberts A."/>
            <person name="Saif S."/>
            <person name="Shea T."/>
            <person name="Shenoy N."/>
            <person name="Sisk P."/>
            <person name="Stolte C."/>
            <person name="Sykes S."/>
            <person name="White J."/>
            <person name="Yandava C."/>
            <person name="Haas B."/>
            <person name="Nusbaum C."/>
            <person name="Birren B."/>
        </authorList>
    </citation>
    <scope>NUCLEOTIDE SEQUENCE [LARGE SCALE GENOMIC DNA]</scope>
    <source>
        <strain evidence="4">ATCC 50818</strain>
    </source>
</reference>
<dbReference type="Pfam" id="PF02205">
    <property type="entry name" value="WH2"/>
    <property type="match status" value="1"/>
</dbReference>
<keyword evidence="2" id="KW-1133">Transmembrane helix</keyword>